<keyword evidence="2" id="KW-0812">Transmembrane</keyword>
<evidence type="ECO:0000256" key="1">
    <source>
        <dbReference type="SAM" id="MobiDB-lite"/>
    </source>
</evidence>
<keyword evidence="2" id="KW-1133">Transmembrane helix</keyword>
<accession>W4HAX4</accession>
<evidence type="ECO:0000313" key="3">
    <source>
        <dbReference type="EMBL" id="ETV88716.1"/>
    </source>
</evidence>
<dbReference type="GeneID" id="20802231"/>
<feature type="transmembrane region" description="Helical" evidence="2">
    <location>
        <begin position="20"/>
        <end position="41"/>
    </location>
</feature>
<feature type="region of interest" description="Disordered" evidence="1">
    <location>
        <begin position="69"/>
        <end position="92"/>
    </location>
</feature>
<protein>
    <submittedName>
        <fullName evidence="3">Uncharacterized protein</fullName>
    </submittedName>
</protein>
<proteinExistence type="predicted"/>
<evidence type="ECO:0000256" key="2">
    <source>
        <dbReference type="SAM" id="Phobius"/>
    </source>
</evidence>
<keyword evidence="2" id="KW-0472">Membrane</keyword>
<gene>
    <name evidence="3" type="ORF">H257_00235</name>
</gene>
<sequence>MVPTADLQHFNLDAPLNQSTLFVVLFLFSTFGYVITACGSVTPSENAVTNAVTDSNRYSLGVLDHHHVRRTRSQDVPKRHKHGQKDEQRADVGAEMKYTAANLVQRRTTIT</sequence>
<reference evidence="3" key="1">
    <citation type="submission" date="2013-12" db="EMBL/GenBank/DDBJ databases">
        <title>The Genome Sequence of Aphanomyces astaci APO3.</title>
        <authorList>
            <consortium name="The Broad Institute Genomics Platform"/>
            <person name="Russ C."/>
            <person name="Tyler B."/>
            <person name="van West P."/>
            <person name="Dieguez-Uribeondo J."/>
            <person name="Young S.K."/>
            <person name="Zeng Q."/>
            <person name="Gargeya S."/>
            <person name="Fitzgerald M."/>
            <person name="Abouelleil A."/>
            <person name="Alvarado L."/>
            <person name="Chapman S.B."/>
            <person name="Gainer-Dewar J."/>
            <person name="Goldberg J."/>
            <person name="Griggs A."/>
            <person name="Gujja S."/>
            <person name="Hansen M."/>
            <person name="Howarth C."/>
            <person name="Imamovic A."/>
            <person name="Ireland A."/>
            <person name="Larimer J."/>
            <person name="McCowan C."/>
            <person name="Murphy C."/>
            <person name="Pearson M."/>
            <person name="Poon T.W."/>
            <person name="Priest M."/>
            <person name="Roberts A."/>
            <person name="Saif S."/>
            <person name="Shea T."/>
            <person name="Sykes S."/>
            <person name="Wortman J."/>
            <person name="Nusbaum C."/>
            <person name="Birren B."/>
        </authorList>
    </citation>
    <scope>NUCLEOTIDE SEQUENCE [LARGE SCALE GENOMIC DNA]</scope>
    <source>
        <strain evidence="3">APO3</strain>
    </source>
</reference>
<dbReference type="AlphaFoldDB" id="W4HAX4"/>
<organism evidence="3">
    <name type="scientific">Aphanomyces astaci</name>
    <name type="common">Crayfish plague agent</name>
    <dbReference type="NCBI Taxonomy" id="112090"/>
    <lineage>
        <taxon>Eukaryota</taxon>
        <taxon>Sar</taxon>
        <taxon>Stramenopiles</taxon>
        <taxon>Oomycota</taxon>
        <taxon>Saprolegniomycetes</taxon>
        <taxon>Saprolegniales</taxon>
        <taxon>Verrucalvaceae</taxon>
        <taxon>Aphanomyces</taxon>
    </lineage>
</organism>
<dbReference type="EMBL" id="KI913114">
    <property type="protein sequence ID" value="ETV88716.1"/>
    <property type="molecule type" value="Genomic_DNA"/>
</dbReference>
<dbReference type="VEuPathDB" id="FungiDB:H257_00235"/>
<name>W4HAX4_APHAT</name>
<dbReference type="RefSeq" id="XP_009821116.1">
    <property type="nucleotide sequence ID" value="XM_009822814.1"/>
</dbReference>